<dbReference type="PANTHER" id="PTHR48005:SF57">
    <property type="entry name" value="RECEPTOR KINASE-LIKE PROTEIN XA21"/>
    <property type="match status" value="1"/>
</dbReference>
<evidence type="ECO:0000256" key="16">
    <source>
        <dbReference type="ARBA" id="ARBA00023180"/>
    </source>
</evidence>
<evidence type="ECO:0000256" key="17">
    <source>
        <dbReference type="ARBA" id="ARBA00047899"/>
    </source>
</evidence>
<dbReference type="InterPro" id="IPR013210">
    <property type="entry name" value="LRR_N_plant-typ"/>
</dbReference>
<feature type="transmembrane region" description="Helical" evidence="20">
    <location>
        <begin position="500"/>
        <end position="521"/>
    </location>
</feature>
<evidence type="ECO:0000256" key="5">
    <source>
        <dbReference type="ARBA" id="ARBA00022614"/>
    </source>
</evidence>
<comment type="subcellular location">
    <subcellularLocation>
        <location evidence="1">Membrane</location>
        <topology evidence="1">Single-pass type I membrane protein</topology>
    </subcellularLocation>
</comment>
<dbReference type="GO" id="GO:0016020">
    <property type="term" value="C:membrane"/>
    <property type="evidence" value="ECO:0007669"/>
    <property type="project" value="UniProtKB-SubCell"/>
</dbReference>
<keyword evidence="6" id="KW-0808">Transferase</keyword>
<gene>
    <name evidence="22" type="ORF">AMTR_s00007p00264970</name>
</gene>
<evidence type="ECO:0000256" key="9">
    <source>
        <dbReference type="ARBA" id="ARBA00022737"/>
    </source>
</evidence>
<dbReference type="PROSITE" id="PS00107">
    <property type="entry name" value="PROTEIN_KINASE_ATP"/>
    <property type="match status" value="1"/>
</dbReference>
<organism evidence="22 23">
    <name type="scientific">Amborella trichopoda</name>
    <dbReference type="NCBI Taxonomy" id="13333"/>
    <lineage>
        <taxon>Eukaryota</taxon>
        <taxon>Viridiplantae</taxon>
        <taxon>Streptophyta</taxon>
        <taxon>Embryophyta</taxon>
        <taxon>Tracheophyta</taxon>
        <taxon>Spermatophyta</taxon>
        <taxon>Magnoliopsida</taxon>
        <taxon>Amborellales</taxon>
        <taxon>Amborellaceae</taxon>
        <taxon>Amborella</taxon>
    </lineage>
</organism>
<protein>
    <recommendedName>
        <fullName evidence="3">non-specific serine/threonine protein kinase</fullName>
        <ecNumber evidence="3">2.7.11.1</ecNumber>
    </recommendedName>
</protein>
<dbReference type="AlphaFoldDB" id="W1PC63"/>
<dbReference type="PRINTS" id="PR00019">
    <property type="entry name" value="LEURICHRPT"/>
</dbReference>
<keyword evidence="12 19" id="KW-0067">ATP-binding</keyword>
<keyword evidence="4" id="KW-0723">Serine/threonine-protein kinase</keyword>
<dbReference type="PROSITE" id="PS50011">
    <property type="entry name" value="PROTEIN_KINASE_DOM"/>
    <property type="match status" value="1"/>
</dbReference>
<dbReference type="InterPro" id="IPR001611">
    <property type="entry name" value="Leu-rich_rpt"/>
</dbReference>
<dbReference type="SUPFAM" id="SSF56112">
    <property type="entry name" value="Protein kinase-like (PK-like)"/>
    <property type="match status" value="1"/>
</dbReference>
<keyword evidence="9" id="KW-0677">Repeat</keyword>
<dbReference type="SMART" id="SM00220">
    <property type="entry name" value="S_TKc"/>
    <property type="match status" value="1"/>
</dbReference>
<dbReference type="GO" id="GO:0005524">
    <property type="term" value="F:ATP binding"/>
    <property type="evidence" value="ECO:0007669"/>
    <property type="project" value="UniProtKB-UniRule"/>
</dbReference>
<evidence type="ECO:0000256" key="6">
    <source>
        <dbReference type="ARBA" id="ARBA00022679"/>
    </source>
</evidence>
<keyword evidence="13 20" id="KW-1133">Transmembrane helix</keyword>
<keyword evidence="15" id="KW-0675">Receptor</keyword>
<evidence type="ECO:0000256" key="20">
    <source>
        <dbReference type="SAM" id="Phobius"/>
    </source>
</evidence>
<evidence type="ECO:0000256" key="14">
    <source>
        <dbReference type="ARBA" id="ARBA00023136"/>
    </source>
</evidence>
<evidence type="ECO:0000313" key="23">
    <source>
        <dbReference type="Proteomes" id="UP000017836"/>
    </source>
</evidence>
<dbReference type="EMBL" id="KI394011">
    <property type="protein sequence ID" value="ERN05543.1"/>
    <property type="molecule type" value="Genomic_DNA"/>
</dbReference>
<dbReference type="FunFam" id="3.80.10.10:FF:000095">
    <property type="entry name" value="LRR receptor-like serine/threonine-protein kinase GSO1"/>
    <property type="match status" value="1"/>
</dbReference>
<dbReference type="EC" id="2.7.11.1" evidence="3"/>
<evidence type="ECO:0000256" key="13">
    <source>
        <dbReference type="ARBA" id="ARBA00022989"/>
    </source>
</evidence>
<reference evidence="23" key="1">
    <citation type="journal article" date="2013" name="Science">
        <title>The Amborella genome and the evolution of flowering plants.</title>
        <authorList>
            <consortium name="Amborella Genome Project"/>
        </authorList>
    </citation>
    <scope>NUCLEOTIDE SEQUENCE [LARGE SCALE GENOMIC DNA]</scope>
</reference>
<feature type="binding site" evidence="19">
    <location>
        <position position="579"/>
    </location>
    <ligand>
        <name>ATP</name>
        <dbReference type="ChEBI" id="CHEBI:30616"/>
    </ligand>
</feature>
<keyword evidence="11" id="KW-0418">Kinase</keyword>
<dbReference type="InterPro" id="IPR051420">
    <property type="entry name" value="Ser_Thr_Kinases_DiverseReg"/>
</dbReference>
<dbReference type="InterPro" id="IPR000719">
    <property type="entry name" value="Prot_kinase_dom"/>
</dbReference>
<dbReference type="GO" id="GO:0004674">
    <property type="term" value="F:protein serine/threonine kinase activity"/>
    <property type="evidence" value="ECO:0007669"/>
    <property type="project" value="UniProtKB-KW"/>
</dbReference>
<dbReference type="InterPro" id="IPR008271">
    <property type="entry name" value="Ser/Thr_kinase_AS"/>
</dbReference>
<dbReference type="Gramene" id="ERN05543">
    <property type="protein sequence ID" value="ERN05543"/>
    <property type="gene ID" value="AMTR_s00007p00264970"/>
</dbReference>
<dbReference type="Proteomes" id="UP000017836">
    <property type="component" value="Unassembled WGS sequence"/>
</dbReference>
<evidence type="ECO:0000256" key="4">
    <source>
        <dbReference type="ARBA" id="ARBA00022527"/>
    </source>
</evidence>
<dbReference type="InterPro" id="IPR017441">
    <property type="entry name" value="Protein_kinase_ATP_BS"/>
</dbReference>
<dbReference type="InterPro" id="IPR032675">
    <property type="entry name" value="LRR_dom_sf"/>
</dbReference>
<comment type="catalytic activity">
    <reaction evidence="17">
        <text>L-threonyl-[protein] + ATP = O-phospho-L-threonyl-[protein] + ADP + H(+)</text>
        <dbReference type="Rhea" id="RHEA:46608"/>
        <dbReference type="Rhea" id="RHEA-COMP:11060"/>
        <dbReference type="Rhea" id="RHEA-COMP:11605"/>
        <dbReference type="ChEBI" id="CHEBI:15378"/>
        <dbReference type="ChEBI" id="CHEBI:30013"/>
        <dbReference type="ChEBI" id="CHEBI:30616"/>
        <dbReference type="ChEBI" id="CHEBI:61977"/>
        <dbReference type="ChEBI" id="CHEBI:456216"/>
        <dbReference type="EC" id="2.7.11.1"/>
    </reaction>
</comment>
<dbReference type="Pfam" id="PF00560">
    <property type="entry name" value="LRR_1"/>
    <property type="match status" value="12"/>
</dbReference>
<dbReference type="Gene3D" id="3.80.10.10">
    <property type="entry name" value="Ribonuclease Inhibitor"/>
    <property type="match status" value="4"/>
</dbReference>
<evidence type="ECO:0000256" key="15">
    <source>
        <dbReference type="ARBA" id="ARBA00023170"/>
    </source>
</evidence>
<keyword evidence="7 20" id="KW-0812">Transmembrane</keyword>
<dbReference type="SMART" id="SM00369">
    <property type="entry name" value="LRR_TYP"/>
    <property type="match status" value="5"/>
</dbReference>
<evidence type="ECO:0000256" key="2">
    <source>
        <dbReference type="ARBA" id="ARBA00008684"/>
    </source>
</evidence>
<keyword evidence="14 20" id="KW-0472">Membrane</keyword>
<dbReference type="HOGENOM" id="CLU_000288_22_0_1"/>
<dbReference type="InterPro" id="IPR003591">
    <property type="entry name" value="Leu-rich_rpt_typical-subtyp"/>
</dbReference>
<evidence type="ECO:0000256" key="3">
    <source>
        <dbReference type="ARBA" id="ARBA00012513"/>
    </source>
</evidence>
<evidence type="ECO:0000259" key="21">
    <source>
        <dbReference type="PROSITE" id="PS50011"/>
    </source>
</evidence>
<dbReference type="Pfam" id="PF08263">
    <property type="entry name" value="LRRNT_2"/>
    <property type="match status" value="1"/>
</dbReference>
<proteinExistence type="inferred from homology"/>
<keyword evidence="5" id="KW-0433">Leucine-rich repeat</keyword>
<keyword evidence="8" id="KW-0732">Signal</keyword>
<keyword evidence="23" id="KW-1185">Reference proteome</keyword>
<evidence type="ECO:0000256" key="11">
    <source>
        <dbReference type="ARBA" id="ARBA00022777"/>
    </source>
</evidence>
<evidence type="ECO:0000256" key="7">
    <source>
        <dbReference type="ARBA" id="ARBA00022692"/>
    </source>
</evidence>
<accession>W1PC63</accession>
<keyword evidence="10 19" id="KW-0547">Nucleotide-binding</keyword>
<evidence type="ECO:0000313" key="22">
    <source>
        <dbReference type="EMBL" id="ERN05543.1"/>
    </source>
</evidence>
<feature type="domain" description="Protein kinase" evidence="21">
    <location>
        <begin position="551"/>
        <end position="718"/>
    </location>
</feature>
<comment type="similarity">
    <text evidence="2">Belongs to the protein kinase superfamily. Ser/Thr protein kinase family.</text>
</comment>
<dbReference type="Pfam" id="PF00069">
    <property type="entry name" value="Pkinase"/>
    <property type="match status" value="1"/>
</dbReference>
<dbReference type="PROSITE" id="PS51450">
    <property type="entry name" value="LRR"/>
    <property type="match status" value="1"/>
</dbReference>
<comment type="catalytic activity">
    <reaction evidence="18">
        <text>L-seryl-[protein] + ATP = O-phospho-L-seryl-[protein] + ADP + H(+)</text>
        <dbReference type="Rhea" id="RHEA:17989"/>
        <dbReference type="Rhea" id="RHEA-COMP:9863"/>
        <dbReference type="Rhea" id="RHEA-COMP:11604"/>
        <dbReference type="ChEBI" id="CHEBI:15378"/>
        <dbReference type="ChEBI" id="CHEBI:29999"/>
        <dbReference type="ChEBI" id="CHEBI:30616"/>
        <dbReference type="ChEBI" id="CHEBI:83421"/>
        <dbReference type="ChEBI" id="CHEBI:456216"/>
        <dbReference type="EC" id="2.7.11.1"/>
    </reaction>
</comment>
<dbReference type="PANTHER" id="PTHR48005">
    <property type="entry name" value="LEUCINE RICH REPEAT KINASE 2"/>
    <property type="match status" value="1"/>
</dbReference>
<name>W1PC63_AMBTC</name>
<evidence type="ECO:0000256" key="10">
    <source>
        <dbReference type="ARBA" id="ARBA00022741"/>
    </source>
</evidence>
<sequence>MEAVGLEVPSTPFNLSTDQFSLYQFKREVKRDPYGVLSSWNASVRVCDWQGVTCDRQKERVVTLDLKSSSLGGTISPHIGNLSSLTSLSLSDNIFHGNIPREIGRLSLLKSLDLSFNVVEGSIPFEIGNLASLEHLNLRVNSVHGSIPAAIGRLQRLKDLGLSWNSLSGKIPFEFGELHESYINLQGNIPPPFGNLSALKWLDLSNNSLIGDIPKELSHLKRLGILRLCGNNLSGSIHPSIYNLSSLSYLDASHNSLVGSIPPGIGNLVNLIKLQLDHNCLSGSIPSTIGQLHLLDYLDLSRNKLSGRIPLSLRNCSRLSHLDLSQNMINGTIPASLLALQLLQMDLSENKLSGVIPDSFIDSQLSTSIRIASNSLEGPIPKSIGNIEYLAALDLSHNNLQGRIPESFNNLKVIQNLDISRNHLSGKIPKYLLRFWYIERLNLSFNEFEGEIPEEILLSSTSLDLRGNNKLCGGPRTMNITACYIQSSEEIHQRFRSSRVFILAPILPILAIILGATILLVRRKKPGDKIPFKKDYRKVSYQELSLATNGFDSAKLIGLGSFGTVYKGTLLDGMVVAVKVLHLKHRRDFKSFAAECKALSGIRHRNLVKLITCCITHGVRGNDFKALILEYMCNGSLNKWLHPPSHLVMANEDQNHRLNLNLLQRLSIMIDIASAVKYLHHDCPTPVVHCDLKPSNILLDDDMTAHVGDFGLARILYS</sequence>
<dbReference type="InterPro" id="IPR011009">
    <property type="entry name" value="Kinase-like_dom_sf"/>
</dbReference>
<evidence type="ECO:0000256" key="19">
    <source>
        <dbReference type="PROSITE-ProRule" id="PRU10141"/>
    </source>
</evidence>
<dbReference type="SUPFAM" id="SSF52058">
    <property type="entry name" value="L domain-like"/>
    <property type="match status" value="2"/>
</dbReference>
<dbReference type="Gene3D" id="1.10.510.10">
    <property type="entry name" value="Transferase(Phosphotransferase) domain 1"/>
    <property type="match status" value="1"/>
</dbReference>
<evidence type="ECO:0000256" key="8">
    <source>
        <dbReference type="ARBA" id="ARBA00022729"/>
    </source>
</evidence>
<dbReference type="PROSITE" id="PS00108">
    <property type="entry name" value="PROTEIN_KINASE_ST"/>
    <property type="match status" value="1"/>
</dbReference>
<dbReference type="FunFam" id="3.80.10.10:FF:000101">
    <property type="entry name" value="LRR receptor-like serine/threonine-protein kinase ERECTA"/>
    <property type="match status" value="1"/>
</dbReference>
<dbReference type="Gene3D" id="3.30.200.20">
    <property type="entry name" value="Phosphorylase Kinase, domain 1"/>
    <property type="match status" value="1"/>
</dbReference>
<evidence type="ECO:0000256" key="18">
    <source>
        <dbReference type="ARBA" id="ARBA00048679"/>
    </source>
</evidence>
<keyword evidence="16" id="KW-0325">Glycoprotein</keyword>
<evidence type="ECO:0000256" key="12">
    <source>
        <dbReference type="ARBA" id="ARBA00022840"/>
    </source>
</evidence>
<dbReference type="eggNOG" id="ENOG502QPYS">
    <property type="taxonomic scope" value="Eukaryota"/>
</dbReference>
<evidence type="ECO:0000256" key="1">
    <source>
        <dbReference type="ARBA" id="ARBA00004479"/>
    </source>
</evidence>